<keyword evidence="1" id="KW-0472">Membrane</keyword>
<gene>
    <name evidence="2" type="ORF">A2Y62_04055</name>
</gene>
<proteinExistence type="predicted"/>
<keyword evidence="1" id="KW-1133">Transmembrane helix</keyword>
<comment type="caution">
    <text evidence="2">The sequence shown here is derived from an EMBL/GenBank/DDBJ whole genome shotgun (WGS) entry which is preliminary data.</text>
</comment>
<dbReference type="AlphaFoldDB" id="A0A1F5V4R9"/>
<name>A0A1F5V4R9_9BACT</name>
<feature type="transmembrane region" description="Helical" evidence="1">
    <location>
        <begin position="35"/>
        <end position="55"/>
    </location>
</feature>
<accession>A0A1F5V4R9</accession>
<keyword evidence="1" id="KW-0812">Transmembrane</keyword>
<evidence type="ECO:0000313" key="3">
    <source>
        <dbReference type="Proteomes" id="UP000178943"/>
    </source>
</evidence>
<reference evidence="2 3" key="1">
    <citation type="journal article" date="2016" name="Nat. Commun.">
        <title>Thousands of microbial genomes shed light on interconnected biogeochemical processes in an aquifer system.</title>
        <authorList>
            <person name="Anantharaman K."/>
            <person name="Brown C.T."/>
            <person name="Hug L.A."/>
            <person name="Sharon I."/>
            <person name="Castelle C.J."/>
            <person name="Probst A.J."/>
            <person name="Thomas B.C."/>
            <person name="Singh A."/>
            <person name="Wilkins M.J."/>
            <person name="Karaoz U."/>
            <person name="Brodie E.L."/>
            <person name="Williams K.H."/>
            <person name="Hubbard S.S."/>
            <person name="Banfield J.F."/>
        </authorList>
    </citation>
    <scope>NUCLEOTIDE SEQUENCE [LARGE SCALE GENOMIC DNA]</scope>
</reference>
<sequence>MFIWATIVLLSSILIYILGDLFFENDGVNYKLYFQYLFITSIILYILAFIFKVFGKLVKPFTKNRCTKCGTPIPKGHIYCLKHERDVIEETRKIMEKTWSKKGKA</sequence>
<protein>
    <submittedName>
        <fullName evidence="2">Uncharacterized protein</fullName>
    </submittedName>
</protein>
<dbReference type="EMBL" id="MFGW01000247">
    <property type="protein sequence ID" value="OGF58417.1"/>
    <property type="molecule type" value="Genomic_DNA"/>
</dbReference>
<dbReference type="STRING" id="1817863.A2Y62_04055"/>
<evidence type="ECO:0000313" key="2">
    <source>
        <dbReference type="EMBL" id="OGF58417.1"/>
    </source>
</evidence>
<organism evidence="2 3">
    <name type="scientific">Candidatus Fischerbacteria bacterium RBG_13_37_8</name>
    <dbReference type="NCBI Taxonomy" id="1817863"/>
    <lineage>
        <taxon>Bacteria</taxon>
        <taxon>Candidatus Fischeribacteriota</taxon>
    </lineage>
</organism>
<evidence type="ECO:0000256" key="1">
    <source>
        <dbReference type="SAM" id="Phobius"/>
    </source>
</evidence>
<dbReference type="Proteomes" id="UP000178943">
    <property type="component" value="Unassembled WGS sequence"/>
</dbReference>